<name>A0AAD7FHW9_9AGAR</name>
<dbReference type="Proteomes" id="UP001221142">
    <property type="component" value="Unassembled WGS sequence"/>
</dbReference>
<evidence type="ECO:0000256" key="1">
    <source>
        <dbReference type="ARBA" id="ARBA00023136"/>
    </source>
</evidence>
<accession>A0AAD7FHW9</accession>
<evidence type="ECO:0000313" key="5">
    <source>
        <dbReference type="Proteomes" id="UP001221142"/>
    </source>
</evidence>
<evidence type="ECO:0000256" key="3">
    <source>
        <dbReference type="ARBA" id="ARBA00046271"/>
    </source>
</evidence>
<dbReference type="GO" id="GO:0016559">
    <property type="term" value="P:peroxisome fission"/>
    <property type="evidence" value="ECO:0007669"/>
    <property type="project" value="InterPro"/>
</dbReference>
<reference evidence="4" key="1">
    <citation type="submission" date="2023-03" db="EMBL/GenBank/DDBJ databases">
        <title>Massive genome expansion in bonnet fungi (Mycena s.s.) driven by repeated elements and novel gene families across ecological guilds.</title>
        <authorList>
            <consortium name="Lawrence Berkeley National Laboratory"/>
            <person name="Harder C.B."/>
            <person name="Miyauchi S."/>
            <person name="Viragh M."/>
            <person name="Kuo A."/>
            <person name="Thoen E."/>
            <person name="Andreopoulos B."/>
            <person name="Lu D."/>
            <person name="Skrede I."/>
            <person name="Drula E."/>
            <person name="Henrissat B."/>
            <person name="Morin E."/>
            <person name="Kohler A."/>
            <person name="Barry K."/>
            <person name="LaButti K."/>
            <person name="Morin E."/>
            <person name="Salamov A."/>
            <person name="Lipzen A."/>
            <person name="Mereny Z."/>
            <person name="Hegedus B."/>
            <person name="Baldrian P."/>
            <person name="Stursova M."/>
            <person name="Weitz H."/>
            <person name="Taylor A."/>
            <person name="Grigoriev I.V."/>
            <person name="Nagy L.G."/>
            <person name="Martin F."/>
            <person name="Kauserud H."/>
        </authorList>
    </citation>
    <scope>NUCLEOTIDE SEQUENCE</scope>
    <source>
        <strain evidence="4">9284</strain>
    </source>
</reference>
<keyword evidence="2" id="KW-0576">Peroxisome</keyword>
<evidence type="ECO:0008006" key="6">
    <source>
        <dbReference type="Google" id="ProtNLM"/>
    </source>
</evidence>
<gene>
    <name evidence="4" type="ORF">FB45DRAFT_1032339</name>
</gene>
<keyword evidence="5" id="KW-1185">Reference proteome</keyword>
<comment type="subcellular location">
    <subcellularLocation>
        <location evidence="3">Peroxisome membrane</location>
    </subcellularLocation>
</comment>
<dbReference type="Pfam" id="PF05648">
    <property type="entry name" value="PEX11"/>
    <property type="match status" value="1"/>
</dbReference>
<keyword evidence="1" id="KW-0472">Membrane</keyword>
<dbReference type="EMBL" id="JARKIF010000016">
    <property type="protein sequence ID" value="KAJ7621074.1"/>
    <property type="molecule type" value="Genomic_DNA"/>
</dbReference>
<organism evidence="4 5">
    <name type="scientific">Roridomyces roridus</name>
    <dbReference type="NCBI Taxonomy" id="1738132"/>
    <lineage>
        <taxon>Eukaryota</taxon>
        <taxon>Fungi</taxon>
        <taxon>Dikarya</taxon>
        <taxon>Basidiomycota</taxon>
        <taxon>Agaricomycotina</taxon>
        <taxon>Agaricomycetes</taxon>
        <taxon>Agaricomycetidae</taxon>
        <taxon>Agaricales</taxon>
        <taxon>Marasmiineae</taxon>
        <taxon>Mycenaceae</taxon>
        <taxon>Roridomyces</taxon>
    </lineage>
</organism>
<protein>
    <recommendedName>
        <fullName evidence="6">Peroxisomal biogenesis factor 11</fullName>
    </recommendedName>
</protein>
<proteinExistence type="predicted"/>
<sequence length="258" mass="29275">MDRRPRIDDIILGSIGAHTPPSDTLDHALRYFSTWSGTDKLMMASSLQQASQQTIMFPDFAIHVGKHKQLLDPDGLYKFASQLSIARRIMGFWGLLAIFKGLSRLERSPPESRFVLNIQRLQGLSMLVFYPLEYISFFSSPFVPLLRISPATSAKAGIWSVRAWGIWVVLRIVELLDEWSRLGRKEHQMDEDTFKAAMKRKRAIVFQLVTNISRLPVILHWSVVGGIYKNEVWTSGLSLLSGMAAFWGGWEGIPVPSR</sequence>
<dbReference type="InterPro" id="IPR008733">
    <property type="entry name" value="PEX11"/>
</dbReference>
<dbReference type="GO" id="GO:0005778">
    <property type="term" value="C:peroxisomal membrane"/>
    <property type="evidence" value="ECO:0007669"/>
    <property type="project" value="UniProtKB-SubCell"/>
</dbReference>
<dbReference type="AlphaFoldDB" id="A0AAD7FHW9"/>
<comment type="caution">
    <text evidence="4">The sequence shown here is derived from an EMBL/GenBank/DDBJ whole genome shotgun (WGS) entry which is preliminary data.</text>
</comment>
<evidence type="ECO:0000256" key="2">
    <source>
        <dbReference type="ARBA" id="ARBA00023140"/>
    </source>
</evidence>
<evidence type="ECO:0000313" key="4">
    <source>
        <dbReference type="EMBL" id="KAJ7621074.1"/>
    </source>
</evidence>